<proteinExistence type="predicted"/>
<reference evidence="1 2" key="1">
    <citation type="journal article" date="2013" name="J. Microbiol.">
        <title>Mucilaginibacter ginsenosidivorax sp. nov., with ginsenoside converting activity isolated from sediment.</title>
        <authorList>
            <person name="Kim J.K."/>
            <person name="Choi T.E."/>
            <person name="Liu Q.M."/>
            <person name="Park H.Y."/>
            <person name="Yi T.H."/>
            <person name="Yoon M.H."/>
            <person name="Kim S.C."/>
            <person name="Im W.T."/>
        </authorList>
    </citation>
    <scope>NUCLEOTIDE SEQUENCE [LARGE SCALE GENOMIC DNA]</scope>
    <source>
        <strain evidence="1 2">KHI28</strain>
    </source>
</reference>
<keyword evidence="2" id="KW-1185">Reference proteome</keyword>
<dbReference type="KEGG" id="mgk:FSB76_00140"/>
<evidence type="ECO:0000313" key="1">
    <source>
        <dbReference type="EMBL" id="QEC74432.1"/>
    </source>
</evidence>
<protein>
    <submittedName>
        <fullName evidence="1">Uncharacterized protein</fullName>
    </submittedName>
</protein>
<dbReference type="RefSeq" id="WP_147051591.1">
    <property type="nucleotide sequence ID" value="NZ_CP042437.1"/>
</dbReference>
<name>A0A5B8VU38_9SPHI</name>
<organism evidence="1 2">
    <name type="scientific">Mucilaginibacter ginsenosidivorax</name>
    <dbReference type="NCBI Taxonomy" id="862126"/>
    <lineage>
        <taxon>Bacteria</taxon>
        <taxon>Pseudomonadati</taxon>
        <taxon>Bacteroidota</taxon>
        <taxon>Sphingobacteriia</taxon>
        <taxon>Sphingobacteriales</taxon>
        <taxon>Sphingobacteriaceae</taxon>
        <taxon>Mucilaginibacter</taxon>
    </lineage>
</organism>
<dbReference type="Proteomes" id="UP000321362">
    <property type="component" value="Chromosome"/>
</dbReference>
<sequence>MELKVEIEFDELLHAVQQLPEDKRAILEQELSKIREQPKKDEFTDFQKLLLSGPVIGDEQYKEYKEIRKRLNGWRTK</sequence>
<dbReference type="OrthoDB" id="772049at2"/>
<gene>
    <name evidence="1" type="ORF">FSB76_00140</name>
</gene>
<dbReference type="AlphaFoldDB" id="A0A5B8VU38"/>
<evidence type="ECO:0000313" key="2">
    <source>
        <dbReference type="Proteomes" id="UP000321362"/>
    </source>
</evidence>
<accession>A0A5B8VU38</accession>
<dbReference type="EMBL" id="CP042437">
    <property type="protein sequence ID" value="QEC74432.1"/>
    <property type="molecule type" value="Genomic_DNA"/>
</dbReference>